<proteinExistence type="predicted"/>
<evidence type="ECO:0000313" key="9">
    <source>
        <dbReference type="Proteomes" id="UP000322184"/>
    </source>
</evidence>
<comment type="cofactor">
    <cofactor evidence="1">
        <name>[4Fe-4S] cluster</name>
        <dbReference type="ChEBI" id="CHEBI:49883"/>
    </cofactor>
</comment>
<dbReference type="SUPFAM" id="SSF102114">
    <property type="entry name" value="Radical SAM enzymes"/>
    <property type="match status" value="1"/>
</dbReference>
<organism evidence="8 9">
    <name type="scientific">Photorhabdus heterorhabditis</name>
    <dbReference type="NCBI Taxonomy" id="880156"/>
    <lineage>
        <taxon>Bacteria</taxon>
        <taxon>Pseudomonadati</taxon>
        <taxon>Pseudomonadota</taxon>
        <taxon>Gammaproteobacteria</taxon>
        <taxon>Enterobacterales</taxon>
        <taxon>Morganellaceae</taxon>
        <taxon>Photorhabdus</taxon>
    </lineage>
</organism>
<dbReference type="Proteomes" id="UP000322184">
    <property type="component" value="Unassembled WGS sequence"/>
</dbReference>
<dbReference type="RefSeq" id="WP_149616604.1">
    <property type="nucleotide sequence ID" value="NZ_CAWPFF010000024.1"/>
</dbReference>
<dbReference type="InterPro" id="IPR058240">
    <property type="entry name" value="rSAM_sf"/>
</dbReference>
<dbReference type="SFLD" id="SFLDG01386">
    <property type="entry name" value="main_SPASM_domain-containing"/>
    <property type="match status" value="1"/>
</dbReference>
<evidence type="ECO:0000259" key="7">
    <source>
        <dbReference type="PROSITE" id="PS51918"/>
    </source>
</evidence>
<evidence type="ECO:0000256" key="3">
    <source>
        <dbReference type="ARBA" id="ARBA00022691"/>
    </source>
</evidence>
<dbReference type="Gene3D" id="3.20.20.70">
    <property type="entry name" value="Aldolase class I"/>
    <property type="match status" value="1"/>
</dbReference>
<dbReference type="GO" id="GO:0051539">
    <property type="term" value="F:4 iron, 4 sulfur cluster binding"/>
    <property type="evidence" value="ECO:0007669"/>
    <property type="project" value="UniProtKB-KW"/>
</dbReference>
<dbReference type="Pfam" id="PF13186">
    <property type="entry name" value="SPASM"/>
    <property type="match status" value="1"/>
</dbReference>
<feature type="domain" description="Radical SAM core" evidence="7">
    <location>
        <begin position="16"/>
        <end position="245"/>
    </location>
</feature>
<name>A0A5B0WYM4_9GAMM</name>
<dbReference type="InterPro" id="IPR017200">
    <property type="entry name" value="PqqE-like"/>
</dbReference>
<dbReference type="PANTHER" id="PTHR11228">
    <property type="entry name" value="RADICAL SAM DOMAIN PROTEIN"/>
    <property type="match status" value="1"/>
</dbReference>
<dbReference type="AlphaFoldDB" id="A0A5B0WYM4"/>
<dbReference type="SFLD" id="SFLDS00029">
    <property type="entry name" value="Radical_SAM"/>
    <property type="match status" value="1"/>
</dbReference>
<evidence type="ECO:0000313" key="8">
    <source>
        <dbReference type="EMBL" id="KAA1192133.1"/>
    </source>
</evidence>
<evidence type="ECO:0000256" key="5">
    <source>
        <dbReference type="ARBA" id="ARBA00023004"/>
    </source>
</evidence>
<accession>A0A5B0WYM4</accession>
<evidence type="ECO:0000256" key="1">
    <source>
        <dbReference type="ARBA" id="ARBA00001966"/>
    </source>
</evidence>
<dbReference type="GO" id="GO:0046872">
    <property type="term" value="F:metal ion binding"/>
    <property type="evidence" value="ECO:0007669"/>
    <property type="project" value="UniProtKB-KW"/>
</dbReference>
<evidence type="ECO:0000256" key="2">
    <source>
        <dbReference type="ARBA" id="ARBA00022485"/>
    </source>
</evidence>
<keyword evidence="2" id="KW-0004">4Fe-4S</keyword>
<dbReference type="SFLD" id="SFLDG01067">
    <property type="entry name" value="SPASM/twitch_domain_containing"/>
    <property type="match status" value="1"/>
</dbReference>
<dbReference type="EMBL" id="VTUW01000012">
    <property type="protein sequence ID" value="KAA1192133.1"/>
    <property type="molecule type" value="Genomic_DNA"/>
</dbReference>
<dbReference type="CDD" id="cd01335">
    <property type="entry name" value="Radical_SAM"/>
    <property type="match status" value="1"/>
</dbReference>
<evidence type="ECO:0000256" key="4">
    <source>
        <dbReference type="ARBA" id="ARBA00022723"/>
    </source>
</evidence>
<keyword evidence="3" id="KW-0949">S-adenosyl-L-methionine</keyword>
<sequence length="400" mass="44541">MEHDFSERFSRDEPLFNAPVHIDFDMTNACNLACHHCHAASGKRQPNELSTLEIKDAITQMHNNGVIDLTIAGGEPFLRPDLTDILSHTGDCAGLYTTVVTNGTLLKRDIVKKLARHCSGINFNISIDGSPPNKLDILRHRKNRDKIRREQLFSQILAGAKSISNAGLTLGVSFVVSGMNADDLENVYDMAVHELGAESVTAIRFFPAGYGKNALNELALDYDTWEKMLLDLTRRHTTFSKLSVSVSAPWEIYLPLLHNGYSPQQVWDIWRYRSTLTDPVYSSEHQTGDASGIGDLNISSNGMVYPSVLMAGNQKVLCGNIREHSLQDIWYNSPVLKKLRKLRLSEIGAPCMECHIRDLCGAGSRARALSVTGKISGLDYWCPVIAEKYRGDNVIILQRQ</sequence>
<keyword evidence="6" id="KW-0411">Iron-sulfur</keyword>
<dbReference type="CDD" id="cd21123">
    <property type="entry name" value="SPASM_MftC-like"/>
    <property type="match status" value="1"/>
</dbReference>
<dbReference type="InterPro" id="IPR050377">
    <property type="entry name" value="Radical_SAM_PqqE_MftC-like"/>
</dbReference>
<dbReference type="InterPro" id="IPR013785">
    <property type="entry name" value="Aldolase_TIM"/>
</dbReference>
<dbReference type="PIRSF" id="PIRSF037420">
    <property type="entry name" value="PQQ_syn_pqqE"/>
    <property type="match status" value="1"/>
</dbReference>
<dbReference type="Pfam" id="PF04055">
    <property type="entry name" value="Radical_SAM"/>
    <property type="match status" value="1"/>
</dbReference>
<comment type="caution">
    <text evidence="8">The sequence shown here is derived from an EMBL/GenBank/DDBJ whole genome shotgun (WGS) entry which is preliminary data.</text>
</comment>
<evidence type="ECO:0000256" key="6">
    <source>
        <dbReference type="ARBA" id="ARBA00023014"/>
    </source>
</evidence>
<gene>
    <name evidence="8" type="ORF">F0L16_08660</name>
</gene>
<keyword evidence="5" id="KW-0408">Iron</keyword>
<reference evidence="8 9" key="1">
    <citation type="submission" date="2019-09" db="EMBL/GenBank/DDBJ databases">
        <title>Whole genome sequence of Photorhabdus heterorhabditis strain ETL (Enterobacteriales: Enterobacteriaceae) a bacterial symbiont of Heterorhabditis zealandica strain ETL (Rhabditida: Heterorhabditidae).</title>
        <authorList>
            <person name="Lulamba T.E."/>
            <person name="Serepa-Dlamini M.H."/>
        </authorList>
    </citation>
    <scope>NUCLEOTIDE SEQUENCE [LARGE SCALE GENOMIC DNA]</scope>
    <source>
        <strain evidence="8 9">ETL</strain>
    </source>
</reference>
<dbReference type="PROSITE" id="PS51918">
    <property type="entry name" value="RADICAL_SAM"/>
    <property type="match status" value="1"/>
</dbReference>
<keyword evidence="4" id="KW-0479">Metal-binding</keyword>
<dbReference type="InterPro" id="IPR007197">
    <property type="entry name" value="rSAM"/>
</dbReference>
<dbReference type="PANTHER" id="PTHR11228:SF7">
    <property type="entry name" value="PQQA PEPTIDE CYCLASE"/>
    <property type="match status" value="1"/>
</dbReference>
<protein>
    <submittedName>
        <fullName evidence="8">Radical SAM protein</fullName>
    </submittedName>
</protein>
<dbReference type="InterPro" id="IPR023885">
    <property type="entry name" value="4Fe4S-binding_SPASM_dom"/>
</dbReference>
<dbReference type="NCBIfam" id="TIGR04085">
    <property type="entry name" value="rSAM_more_4Fe4S"/>
    <property type="match status" value="1"/>
</dbReference>
<dbReference type="GO" id="GO:0003824">
    <property type="term" value="F:catalytic activity"/>
    <property type="evidence" value="ECO:0007669"/>
    <property type="project" value="InterPro"/>
</dbReference>